<gene>
    <name evidence="3" type="ORF">Moror_2496</name>
</gene>
<dbReference type="KEGG" id="mrr:Moror_2496"/>
<dbReference type="PROSITE" id="PS50011">
    <property type="entry name" value="PROTEIN_KINASE_DOM"/>
    <property type="match status" value="1"/>
</dbReference>
<dbReference type="Gene3D" id="1.10.510.10">
    <property type="entry name" value="Transferase(Phosphotransferase) domain 1"/>
    <property type="match status" value="1"/>
</dbReference>
<dbReference type="InterPro" id="IPR008271">
    <property type="entry name" value="Ser/Thr_kinase_AS"/>
</dbReference>
<dbReference type="PANTHER" id="PTHR44329:SF214">
    <property type="entry name" value="PROTEIN KINASE DOMAIN-CONTAINING PROTEIN"/>
    <property type="match status" value="1"/>
</dbReference>
<evidence type="ECO:0000256" key="1">
    <source>
        <dbReference type="SAM" id="MobiDB-lite"/>
    </source>
</evidence>
<evidence type="ECO:0000313" key="3">
    <source>
        <dbReference type="EMBL" id="ESK85722.1"/>
    </source>
</evidence>
<dbReference type="InterPro" id="IPR011009">
    <property type="entry name" value="Kinase-like_dom_sf"/>
</dbReference>
<reference evidence="3 4" key="1">
    <citation type="journal article" date="2014" name="BMC Genomics">
        <title>Genome and secretome analysis of the hemibiotrophic fungal pathogen, Moniliophthora roreri, which causes frosty pod rot disease of cacao: mechanisms of the biotrophic and necrotrophic phases.</title>
        <authorList>
            <person name="Meinhardt L.W."/>
            <person name="Costa G.G.L."/>
            <person name="Thomazella D.P.T."/>
            <person name="Teixeira P.J.P.L."/>
            <person name="Carazzolle M.F."/>
            <person name="Schuster S.C."/>
            <person name="Carlson J.E."/>
            <person name="Guiltinan M.J."/>
            <person name="Mieczkowski P."/>
            <person name="Farmer A."/>
            <person name="Ramaraj T."/>
            <person name="Crozier J."/>
            <person name="Davis R.E."/>
            <person name="Shao J."/>
            <person name="Melnick R.L."/>
            <person name="Pereira G.A.G."/>
            <person name="Bailey B.A."/>
        </authorList>
    </citation>
    <scope>NUCLEOTIDE SEQUENCE [LARGE SCALE GENOMIC DNA]</scope>
    <source>
        <strain evidence="3 4">MCA 2997</strain>
    </source>
</reference>
<feature type="region of interest" description="Disordered" evidence="1">
    <location>
        <begin position="404"/>
        <end position="451"/>
    </location>
</feature>
<dbReference type="PANTHER" id="PTHR44329">
    <property type="entry name" value="SERINE/THREONINE-PROTEIN KINASE TNNI3K-RELATED"/>
    <property type="match status" value="1"/>
</dbReference>
<dbReference type="SMART" id="SM00220">
    <property type="entry name" value="S_TKc"/>
    <property type="match status" value="1"/>
</dbReference>
<dbReference type="GO" id="GO:0005524">
    <property type="term" value="F:ATP binding"/>
    <property type="evidence" value="ECO:0007669"/>
    <property type="project" value="InterPro"/>
</dbReference>
<dbReference type="SUPFAM" id="SSF56112">
    <property type="entry name" value="Protein kinase-like (PK-like)"/>
    <property type="match status" value="1"/>
</dbReference>
<evidence type="ECO:0000313" key="4">
    <source>
        <dbReference type="Proteomes" id="UP000017559"/>
    </source>
</evidence>
<dbReference type="InterPro" id="IPR000719">
    <property type="entry name" value="Prot_kinase_dom"/>
</dbReference>
<evidence type="ECO:0000259" key="2">
    <source>
        <dbReference type="PROSITE" id="PS50011"/>
    </source>
</evidence>
<dbReference type="InterPro" id="IPR051681">
    <property type="entry name" value="Ser/Thr_Kinases-Pseudokinases"/>
</dbReference>
<protein>
    <submittedName>
        <fullName evidence="3">Kinase-like protein</fullName>
    </submittedName>
</protein>
<dbReference type="InterPro" id="IPR001245">
    <property type="entry name" value="Ser-Thr/Tyr_kinase_cat_dom"/>
</dbReference>
<name>V2WVX0_MONRO</name>
<feature type="compositionally biased region" description="Polar residues" evidence="1">
    <location>
        <begin position="415"/>
        <end position="428"/>
    </location>
</feature>
<dbReference type="HOGENOM" id="CLU_508130_0_0_1"/>
<dbReference type="AlphaFoldDB" id="V2WVX0"/>
<accession>V2WVX0</accession>
<dbReference type="PROSITE" id="PS00108">
    <property type="entry name" value="PROTEIN_KINASE_ST"/>
    <property type="match status" value="1"/>
</dbReference>
<comment type="caution">
    <text evidence="3">The sequence shown here is derived from an EMBL/GenBank/DDBJ whole genome shotgun (WGS) entry which is preliminary data.</text>
</comment>
<dbReference type="STRING" id="1381753.V2WVX0"/>
<proteinExistence type="predicted"/>
<dbReference type="OrthoDB" id="346907at2759"/>
<keyword evidence="4" id="KW-1185">Reference proteome</keyword>
<organism evidence="3 4">
    <name type="scientific">Moniliophthora roreri (strain MCA 2997)</name>
    <name type="common">Cocoa frosty pod rot fungus</name>
    <name type="synonym">Crinipellis roreri</name>
    <dbReference type="NCBI Taxonomy" id="1381753"/>
    <lineage>
        <taxon>Eukaryota</taxon>
        <taxon>Fungi</taxon>
        <taxon>Dikarya</taxon>
        <taxon>Basidiomycota</taxon>
        <taxon>Agaricomycotina</taxon>
        <taxon>Agaricomycetes</taxon>
        <taxon>Agaricomycetidae</taxon>
        <taxon>Agaricales</taxon>
        <taxon>Marasmiineae</taxon>
        <taxon>Marasmiaceae</taxon>
        <taxon>Moniliophthora</taxon>
    </lineage>
</organism>
<feature type="compositionally biased region" description="Polar residues" evidence="1">
    <location>
        <begin position="437"/>
        <end position="451"/>
    </location>
</feature>
<dbReference type="Pfam" id="PF07714">
    <property type="entry name" value="PK_Tyr_Ser-Thr"/>
    <property type="match status" value="1"/>
</dbReference>
<feature type="domain" description="Protein kinase" evidence="2">
    <location>
        <begin position="89"/>
        <end position="355"/>
    </location>
</feature>
<sequence>MFNIDEAETGIETPAELQAVLALQNAKEVLLSLDESYLPPIVELLQSEANLALTLGDSNYRKLCLKCLRAIVKKRHILPPSLFLDEIIQVGTHALRGGGFSARKGSFRKQTVCLKVMRIHLEANERKRQKITKAFCEEAIVWKQLDHPNIVPLLGVNTKLFSPALCLVSPWMSNGDIVSYLEDNPEHDRLRSVYEIASGLAYLHSLEPMVLHGDIKGANILVDSRHSCRLADFGLSAIIETQRIDSTTSGTTKGTFRWMAPELYTSEVGVTTNNGARDIYAYACTILQIMTGQPPFPKLTEAAVMFQVMSGKRPSRPADGWCPDHKWELVERCWSQDPGQRPLATQIVEYLGQLVTSGVEDDVDLEISSSNRHGTFLYSLPTWRSARVPFGLPTVYHIGEGGELLSPKLRRPSGDISQSATTTTQYEQSGVGDEHTSSSPRSQGSIGHSSVDVSSDIKAVLSVRALDPPEEARGQLFTKKPKHLWWGPAQAGQGLLSQLMNPDPEMFPNSHPYRVQALRKRADGHPSRVQLSQTAI</sequence>
<dbReference type="Proteomes" id="UP000017559">
    <property type="component" value="Unassembled WGS sequence"/>
</dbReference>
<dbReference type="GO" id="GO:0004674">
    <property type="term" value="F:protein serine/threonine kinase activity"/>
    <property type="evidence" value="ECO:0007669"/>
    <property type="project" value="TreeGrafter"/>
</dbReference>
<dbReference type="EMBL" id="AWSO01001031">
    <property type="protein sequence ID" value="ESK85722.1"/>
    <property type="molecule type" value="Genomic_DNA"/>
</dbReference>